<keyword evidence="4" id="KW-1185">Reference proteome</keyword>
<feature type="transmembrane region" description="Helical" evidence="1">
    <location>
        <begin position="106"/>
        <end position="126"/>
    </location>
</feature>
<proteinExistence type="predicted"/>
<dbReference type="PANTHER" id="PTHR14969">
    <property type="entry name" value="SPHINGOSINE-1-PHOSPHATE PHOSPHOHYDROLASE"/>
    <property type="match status" value="1"/>
</dbReference>
<dbReference type="SUPFAM" id="SSF48317">
    <property type="entry name" value="Acid phosphatase/Vanadium-dependent haloperoxidase"/>
    <property type="match status" value="1"/>
</dbReference>
<protein>
    <submittedName>
        <fullName evidence="3">Phosphatase PAP2 family protein</fullName>
    </submittedName>
</protein>
<dbReference type="RefSeq" id="WP_155034935.1">
    <property type="nucleotide sequence ID" value="NZ_JBHTIG010000045.1"/>
</dbReference>
<accession>A0A7K1GJ99</accession>
<sequence>MLETLVGWDKELMILLNNLGTETFDPFWRFITKQFNWLPFYVVLLYVTYRKVALKKLILILVFLAALITFTDQMTNLVKYTVARPRPCNTEDIMGMLRIVRCSDTLSFFSGHASNSTATMLFMFLILRRYYKYAYIIFVFPLIFAYSRIYLSLHFPGDILVGMCAGALFGFLFYRLFKFVEVKFSDRLV</sequence>
<dbReference type="InterPro" id="IPR036938">
    <property type="entry name" value="PAP2/HPO_sf"/>
</dbReference>
<organism evidence="3 4">
    <name type="scientific">Myroides pelagicus</name>
    <dbReference type="NCBI Taxonomy" id="270914"/>
    <lineage>
        <taxon>Bacteria</taxon>
        <taxon>Pseudomonadati</taxon>
        <taxon>Bacteroidota</taxon>
        <taxon>Flavobacteriia</taxon>
        <taxon>Flavobacteriales</taxon>
        <taxon>Flavobacteriaceae</taxon>
        <taxon>Myroides</taxon>
    </lineage>
</organism>
<reference evidence="3 4" key="1">
    <citation type="journal article" date="2006" name="Int. J. Syst. Evol. Microbiol.">
        <title>Myroides pelagicus sp. nov., isolated from seawater in Thailand.</title>
        <authorList>
            <person name="Yoon J."/>
            <person name="Maneerat S."/>
            <person name="Kawai F."/>
            <person name="Yokota A."/>
        </authorList>
    </citation>
    <scope>NUCLEOTIDE SEQUENCE [LARGE SCALE GENOMIC DNA]</scope>
    <source>
        <strain evidence="3 4">SM1T</strain>
    </source>
</reference>
<comment type="caution">
    <text evidence="3">The sequence shown here is derived from an EMBL/GenBank/DDBJ whole genome shotgun (WGS) entry which is preliminary data.</text>
</comment>
<keyword evidence="1" id="KW-0812">Transmembrane</keyword>
<dbReference type="EMBL" id="WMJY01000005">
    <property type="protein sequence ID" value="MTH28951.1"/>
    <property type="molecule type" value="Genomic_DNA"/>
</dbReference>
<dbReference type="AlphaFoldDB" id="A0A7K1GJ99"/>
<dbReference type="InterPro" id="IPR000326">
    <property type="entry name" value="PAP2/HPO"/>
</dbReference>
<keyword evidence="1" id="KW-1133">Transmembrane helix</keyword>
<evidence type="ECO:0000313" key="4">
    <source>
        <dbReference type="Proteomes" id="UP000488936"/>
    </source>
</evidence>
<dbReference type="Gene3D" id="1.20.144.10">
    <property type="entry name" value="Phosphatidic acid phosphatase type 2/haloperoxidase"/>
    <property type="match status" value="1"/>
</dbReference>
<evidence type="ECO:0000259" key="2">
    <source>
        <dbReference type="SMART" id="SM00014"/>
    </source>
</evidence>
<gene>
    <name evidence="3" type="ORF">GJV77_03320</name>
</gene>
<dbReference type="Proteomes" id="UP000488936">
    <property type="component" value="Unassembled WGS sequence"/>
</dbReference>
<feature type="transmembrane region" description="Helical" evidence="1">
    <location>
        <begin position="133"/>
        <end position="153"/>
    </location>
</feature>
<dbReference type="PANTHER" id="PTHR14969:SF13">
    <property type="entry name" value="AT30094P"/>
    <property type="match status" value="1"/>
</dbReference>
<evidence type="ECO:0000313" key="3">
    <source>
        <dbReference type="EMBL" id="MTH28951.1"/>
    </source>
</evidence>
<feature type="transmembrane region" description="Helical" evidence="1">
    <location>
        <begin position="27"/>
        <end position="47"/>
    </location>
</feature>
<feature type="transmembrane region" description="Helical" evidence="1">
    <location>
        <begin position="159"/>
        <end position="177"/>
    </location>
</feature>
<dbReference type="OrthoDB" id="9789113at2"/>
<name>A0A7K1GJ99_9FLAO</name>
<dbReference type="Pfam" id="PF01569">
    <property type="entry name" value="PAP2"/>
    <property type="match status" value="1"/>
</dbReference>
<evidence type="ECO:0000256" key="1">
    <source>
        <dbReference type="SAM" id="Phobius"/>
    </source>
</evidence>
<dbReference type="SMART" id="SM00014">
    <property type="entry name" value="acidPPc"/>
    <property type="match status" value="1"/>
</dbReference>
<feature type="transmembrane region" description="Helical" evidence="1">
    <location>
        <begin position="54"/>
        <end position="71"/>
    </location>
</feature>
<keyword evidence="1" id="KW-0472">Membrane</keyword>
<feature type="domain" description="Phosphatidic acid phosphatase type 2/haloperoxidase" evidence="2">
    <location>
        <begin position="58"/>
        <end position="174"/>
    </location>
</feature>